<name>A0A9D1PGX4_9FIRM</name>
<dbReference type="Proteomes" id="UP000886808">
    <property type="component" value="Unassembled WGS sequence"/>
</dbReference>
<protein>
    <submittedName>
        <fullName evidence="1">Uncharacterized protein</fullName>
    </submittedName>
</protein>
<feature type="non-terminal residue" evidence="1">
    <location>
        <position position="1"/>
    </location>
</feature>
<evidence type="ECO:0000313" key="2">
    <source>
        <dbReference type="Proteomes" id="UP000886808"/>
    </source>
</evidence>
<gene>
    <name evidence="1" type="ORF">H9746_00440</name>
</gene>
<comment type="caution">
    <text evidence="1">The sequence shown here is derived from an EMBL/GenBank/DDBJ whole genome shotgun (WGS) entry which is preliminary data.</text>
</comment>
<reference evidence="1" key="1">
    <citation type="journal article" date="2021" name="PeerJ">
        <title>Extensive microbial diversity within the chicken gut microbiome revealed by metagenomics and culture.</title>
        <authorList>
            <person name="Gilroy R."/>
            <person name="Ravi A."/>
            <person name="Getino M."/>
            <person name="Pursley I."/>
            <person name="Horton D.L."/>
            <person name="Alikhan N.F."/>
            <person name="Baker D."/>
            <person name="Gharbi K."/>
            <person name="Hall N."/>
            <person name="Watson M."/>
            <person name="Adriaenssens E.M."/>
            <person name="Foster-Nyarko E."/>
            <person name="Jarju S."/>
            <person name="Secka A."/>
            <person name="Antonio M."/>
            <person name="Oren A."/>
            <person name="Chaudhuri R.R."/>
            <person name="La Ragione R."/>
            <person name="Hildebrand F."/>
            <person name="Pallen M.J."/>
        </authorList>
    </citation>
    <scope>NUCLEOTIDE SEQUENCE</scope>
    <source>
        <strain evidence="1">CHK193-4272</strain>
    </source>
</reference>
<dbReference type="EMBL" id="DXIE01000003">
    <property type="protein sequence ID" value="HIV61314.1"/>
    <property type="molecule type" value="Genomic_DNA"/>
</dbReference>
<reference evidence="1" key="2">
    <citation type="submission" date="2021-04" db="EMBL/GenBank/DDBJ databases">
        <authorList>
            <person name="Gilroy R."/>
        </authorList>
    </citation>
    <scope>NUCLEOTIDE SEQUENCE</scope>
    <source>
        <strain evidence="1">CHK193-4272</strain>
    </source>
</reference>
<organism evidence="1 2">
    <name type="scientific">Candidatus Butyricicoccus avistercoris</name>
    <dbReference type="NCBI Taxonomy" id="2838518"/>
    <lineage>
        <taxon>Bacteria</taxon>
        <taxon>Bacillati</taxon>
        <taxon>Bacillota</taxon>
        <taxon>Clostridia</taxon>
        <taxon>Eubacteriales</taxon>
        <taxon>Butyricicoccaceae</taxon>
        <taxon>Butyricicoccus</taxon>
    </lineage>
</organism>
<sequence>QMLILVNRGYETVCYAVENANEIVPVIGQPEIFIDENELQSIALELQKAYIVKIIKEDN</sequence>
<proteinExistence type="predicted"/>
<accession>A0A9D1PGX4</accession>
<dbReference type="AlphaFoldDB" id="A0A9D1PGX4"/>
<evidence type="ECO:0000313" key="1">
    <source>
        <dbReference type="EMBL" id="HIV61314.1"/>
    </source>
</evidence>